<keyword evidence="4" id="KW-0732">Signal</keyword>
<protein>
    <recommendedName>
        <fullName evidence="5">Pentatricopeptide repeat-containing protein-mitochondrial domain-containing protein</fullName>
    </recommendedName>
</protein>
<feature type="repeat" description="PPR" evidence="3">
    <location>
        <begin position="276"/>
        <end position="310"/>
    </location>
</feature>
<dbReference type="Pfam" id="PF23276">
    <property type="entry name" value="TPR_24"/>
    <property type="match status" value="1"/>
</dbReference>
<proteinExistence type="inferred from homology"/>
<dbReference type="PANTHER" id="PTHR47447">
    <property type="entry name" value="OS03G0856100 PROTEIN"/>
    <property type="match status" value="1"/>
</dbReference>
<evidence type="ECO:0000256" key="3">
    <source>
        <dbReference type="PROSITE-ProRule" id="PRU00708"/>
    </source>
</evidence>
<comment type="similarity">
    <text evidence="1">Belongs to the PPR family. P subfamily.</text>
</comment>
<dbReference type="PANTHER" id="PTHR47447:SF17">
    <property type="entry name" value="OS12G0638900 PROTEIN"/>
    <property type="match status" value="1"/>
</dbReference>
<feature type="domain" description="Pentatricopeptide repeat-containing protein-mitochondrial" evidence="5">
    <location>
        <begin position="261"/>
        <end position="360"/>
    </location>
</feature>
<feature type="chain" id="PRO_5041970809" description="Pentatricopeptide repeat-containing protein-mitochondrial domain-containing protein" evidence="4">
    <location>
        <begin position="23"/>
        <end position="387"/>
    </location>
</feature>
<dbReference type="EMBL" id="LGRX02021930">
    <property type="protein sequence ID" value="KAK3256153.1"/>
    <property type="molecule type" value="Genomic_DNA"/>
</dbReference>
<feature type="signal peptide" evidence="4">
    <location>
        <begin position="1"/>
        <end position="22"/>
    </location>
</feature>
<dbReference type="PROSITE" id="PS51375">
    <property type="entry name" value="PPR"/>
    <property type="match status" value="2"/>
</dbReference>
<sequence>ARVLLSLLLKAKVLLTWRSGDGREARVLLSLPAEGQSSAYCVVSLSVSRGTGGLKREAIRLKRTVDTLCEDVEHASIELVPVERLAKRIAAGESAAHVLTGTFLLSSGLVVLMKRLGARHPHECLQVFRWAETSPIPMKEVHYDTMITMMGRSPLPVRNVLDILQLMQRSGRRPSSYTYNSVLIACEKRGKWREAVEVLSEMRQAGLRADRVTYNAVIKACAKGALKQAREVGRLLESSGSVEDEDIERARVKAGAARKQAEELLKRMRKSGLTPSAATLSSLIQAYIRAGYFKNAMDVFKDMRRADLAPSCEVYESLLRASQTGDRAVAWVGKIVEKIRRSDKVPNESISYSLLVRALVDRGVLMERDVSASPLLIEQGEVSSRPL</sequence>
<feature type="non-terminal residue" evidence="6">
    <location>
        <position position="1"/>
    </location>
</feature>
<organism evidence="6 7">
    <name type="scientific">Cymbomonas tetramitiformis</name>
    <dbReference type="NCBI Taxonomy" id="36881"/>
    <lineage>
        <taxon>Eukaryota</taxon>
        <taxon>Viridiplantae</taxon>
        <taxon>Chlorophyta</taxon>
        <taxon>Pyramimonadophyceae</taxon>
        <taxon>Pyramimonadales</taxon>
        <taxon>Pyramimonadaceae</taxon>
        <taxon>Cymbomonas</taxon>
    </lineage>
</organism>
<evidence type="ECO:0000256" key="2">
    <source>
        <dbReference type="ARBA" id="ARBA00022737"/>
    </source>
</evidence>
<evidence type="ECO:0000256" key="4">
    <source>
        <dbReference type="SAM" id="SignalP"/>
    </source>
</evidence>
<name>A0AAE0FAM3_9CHLO</name>
<accession>A0AAE0FAM3</accession>
<dbReference type="Pfam" id="PF13812">
    <property type="entry name" value="PPR_3"/>
    <property type="match status" value="1"/>
</dbReference>
<keyword evidence="2" id="KW-0677">Repeat</keyword>
<dbReference type="Gene3D" id="1.25.40.10">
    <property type="entry name" value="Tetratricopeptide repeat domain"/>
    <property type="match status" value="2"/>
</dbReference>
<keyword evidence="7" id="KW-1185">Reference proteome</keyword>
<evidence type="ECO:0000259" key="5">
    <source>
        <dbReference type="Pfam" id="PF23276"/>
    </source>
</evidence>
<dbReference type="InterPro" id="IPR057027">
    <property type="entry name" value="TPR_mt"/>
</dbReference>
<dbReference type="NCBIfam" id="TIGR00756">
    <property type="entry name" value="PPR"/>
    <property type="match status" value="2"/>
</dbReference>
<reference evidence="6 7" key="1">
    <citation type="journal article" date="2015" name="Genome Biol. Evol.">
        <title>Comparative Genomics of a Bacterivorous Green Alga Reveals Evolutionary Causalities and Consequences of Phago-Mixotrophic Mode of Nutrition.</title>
        <authorList>
            <person name="Burns J.A."/>
            <person name="Paasch A."/>
            <person name="Narechania A."/>
            <person name="Kim E."/>
        </authorList>
    </citation>
    <scope>NUCLEOTIDE SEQUENCE [LARGE SCALE GENOMIC DNA]</scope>
    <source>
        <strain evidence="6 7">PLY_AMNH</strain>
    </source>
</reference>
<evidence type="ECO:0000256" key="1">
    <source>
        <dbReference type="ARBA" id="ARBA00007626"/>
    </source>
</evidence>
<dbReference type="Proteomes" id="UP001190700">
    <property type="component" value="Unassembled WGS sequence"/>
</dbReference>
<dbReference type="AlphaFoldDB" id="A0AAE0FAM3"/>
<evidence type="ECO:0000313" key="6">
    <source>
        <dbReference type="EMBL" id="KAK3256153.1"/>
    </source>
</evidence>
<dbReference type="InterPro" id="IPR002885">
    <property type="entry name" value="PPR_rpt"/>
</dbReference>
<comment type="caution">
    <text evidence="6">The sequence shown here is derived from an EMBL/GenBank/DDBJ whole genome shotgun (WGS) entry which is preliminary data.</text>
</comment>
<feature type="repeat" description="PPR" evidence="3">
    <location>
        <begin position="175"/>
        <end position="209"/>
    </location>
</feature>
<evidence type="ECO:0000313" key="7">
    <source>
        <dbReference type="Proteomes" id="UP001190700"/>
    </source>
</evidence>
<dbReference type="InterPro" id="IPR011990">
    <property type="entry name" value="TPR-like_helical_dom_sf"/>
</dbReference>
<gene>
    <name evidence="6" type="ORF">CYMTET_34698</name>
</gene>